<dbReference type="PANTHER" id="PTHR13199">
    <property type="entry name" value="GH03947P"/>
    <property type="match status" value="1"/>
</dbReference>
<evidence type="ECO:0000259" key="1">
    <source>
        <dbReference type="Pfam" id="PF13889"/>
    </source>
</evidence>
<dbReference type="EMBL" id="KL251179">
    <property type="protein sequence ID" value="KGB39325.1"/>
    <property type="molecule type" value="Genomic_DNA"/>
</dbReference>
<evidence type="ECO:0000313" key="2">
    <source>
        <dbReference type="EMBL" id="KGB39325.1"/>
    </source>
</evidence>
<name>A0A094ZWS7_SCHHA</name>
<reference evidence="2" key="1">
    <citation type="journal article" date="2012" name="Nat. Genet.">
        <title>Whole-genome sequence of Schistosoma haematobium.</title>
        <authorList>
            <person name="Young N.D."/>
            <person name="Jex A.R."/>
            <person name="Li B."/>
            <person name="Liu S."/>
            <person name="Yang L."/>
            <person name="Xiong Z."/>
            <person name="Li Y."/>
            <person name="Cantacessi C."/>
            <person name="Hall R.S."/>
            <person name="Xu X."/>
            <person name="Chen F."/>
            <person name="Wu X."/>
            <person name="Zerlotini A."/>
            <person name="Oliveira G."/>
            <person name="Hofmann A."/>
            <person name="Zhang G."/>
            <person name="Fang X."/>
            <person name="Kang Y."/>
            <person name="Campbell B.E."/>
            <person name="Loukas A."/>
            <person name="Ranganathan S."/>
            <person name="Rollinson D."/>
            <person name="Rinaldi G."/>
            <person name="Brindley P.J."/>
            <person name="Yang H."/>
            <person name="Wang J."/>
            <person name="Wang J."/>
            <person name="Gasser R.B."/>
        </authorList>
    </citation>
    <scope>NUCLEOTIDE SEQUENCE [LARGE SCALE GENOMIC DNA]</scope>
</reference>
<protein>
    <submittedName>
        <fullName evidence="2">Protein FAM214A</fullName>
    </submittedName>
</protein>
<proteinExistence type="predicted"/>
<gene>
    <name evidence="2" type="ORF">MS3_07746</name>
</gene>
<dbReference type="AlphaFoldDB" id="A0A094ZWS7"/>
<sequence length="199" mass="23050">MFVIVYDLADMPPNCQTFLRQRTVYMPIQQHNQFHSSYIISNSTQSTSLHNNSTCSFHKPQYHSTHTNTNHLNCNSTPITSMINTNVSMNNTLSNCNTDHLWDISSKSLTEPNTPSFLSYSSSCSCSFHTTRSGKLYLHTDLRLIFSRDKFEFDPRIATYELRSFVDAPSNPRYSPKKWSTRHQNITKYQKSIHHSKIT</sequence>
<dbReference type="InterPro" id="IPR033473">
    <property type="entry name" value="Atos-like_C"/>
</dbReference>
<organism evidence="2">
    <name type="scientific">Schistosoma haematobium</name>
    <name type="common">Blood fluke</name>
    <dbReference type="NCBI Taxonomy" id="6185"/>
    <lineage>
        <taxon>Eukaryota</taxon>
        <taxon>Metazoa</taxon>
        <taxon>Spiralia</taxon>
        <taxon>Lophotrochozoa</taxon>
        <taxon>Platyhelminthes</taxon>
        <taxon>Trematoda</taxon>
        <taxon>Digenea</taxon>
        <taxon>Strigeidida</taxon>
        <taxon>Schistosomatoidea</taxon>
        <taxon>Schistosomatidae</taxon>
        <taxon>Schistosoma</taxon>
    </lineage>
</organism>
<dbReference type="InterPro" id="IPR051506">
    <property type="entry name" value="ATOS_Transcription_Regulators"/>
</dbReference>
<accession>A0A094ZWS7</accession>
<dbReference type="Pfam" id="PF13889">
    <property type="entry name" value="Chromosome_seg"/>
    <property type="match status" value="1"/>
</dbReference>
<feature type="domain" description="Atos-like C-terminal" evidence="1">
    <location>
        <begin position="128"/>
        <end position="176"/>
    </location>
</feature>
<dbReference type="PANTHER" id="PTHR13199:SF11">
    <property type="entry name" value="PROTEIN ATOSSA"/>
    <property type="match status" value="1"/>
</dbReference>